<evidence type="ECO:0000256" key="8">
    <source>
        <dbReference type="SAM" id="Phobius"/>
    </source>
</evidence>
<keyword evidence="7 9" id="KW-0503">Monooxygenase</keyword>
<dbReference type="FunFam" id="3.50.50.60:FF:000023">
    <property type="entry name" value="Dimethylaniline monooxygenase [N-oxide-forming]"/>
    <property type="match status" value="1"/>
</dbReference>
<dbReference type="OrthoDB" id="66881at2759"/>
<keyword evidence="5" id="KW-0521">NADP</keyword>
<evidence type="ECO:0000256" key="4">
    <source>
        <dbReference type="ARBA" id="ARBA00022827"/>
    </source>
</evidence>
<name>A0A2G8JPF1_STIJA</name>
<dbReference type="PIRSF" id="PIRSF000332">
    <property type="entry name" value="FMO"/>
    <property type="match status" value="1"/>
</dbReference>
<comment type="caution">
    <text evidence="9">The sequence shown here is derived from an EMBL/GenBank/DDBJ whole genome shotgun (WGS) entry which is preliminary data.</text>
</comment>
<dbReference type="InterPro" id="IPR036188">
    <property type="entry name" value="FAD/NAD-bd_sf"/>
</dbReference>
<keyword evidence="8" id="KW-0812">Transmembrane</keyword>
<keyword evidence="6 7" id="KW-0560">Oxidoreductase</keyword>
<dbReference type="InterPro" id="IPR020946">
    <property type="entry name" value="Flavin_mOase-like"/>
</dbReference>
<dbReference type="SUPFAM" id="SSF51905">
    <property type="entry name" value="FAD/NAD(P)-binding domain"/>
    <property type="match status" value="1"/>
</dbReference>
<keyword evidence="4 7" id="KW-0274">FAD</keyword>
<protein>
    <recommendedName>
        <fullName evidence="7">Flavin-containing monooxygenase</fullName>
        <ecNumber evidence="7">1.-.-.-</ecNumber>
    </recommendedName>
</protein>
<sequence>MGEVYLSIRHGFWVYPRRTYGGIPYDAFLERRITMSIVPTWLLRYVYRLFLEIDIDYQAAGIKPERRVFEENFAVNDLIFTQITCGKIRIRPGIKRFLTNGVEFEDGTRLEGLDVVVFGTGYNVKTPYIDDSLVSDDLQTRNLYKYAIPINLPHPTIACIGLFPTDSGFTPVGEQQSRWAVRIFKGLITLPPVKKMEEDIREKETDLCNRYGRPKLFVPGIPLTDELTQDIGCYPNLAKIFLTDPWLAVMVFLAPVTPLTYRILGPHSWPGARDAVLGCWDSFTSGIGGNKTSRPASSHYKYLIVALFILLIGVQLWK</sequence>
<dbReference type="Pfam" id="PF00743">
    <property type="entry name" value="FMO-like"/>
    <property type="match status" value="1"/>
</dbReference>
<dbReference type="PRINTS" id="PR00370">
    <property type="entry name" value="FMOXYGENASE"/>
</dbReference>
<dbReference type="InterPro" id="IPR050346">
    <property type="entry name" value="FMO-like"/>
</dbReference>
<dbReference type="GO" id="GO:0050661">
    <property type="term" value="F:NADP binding"/>
    <property type="evidence" value="ECO:0007669"/>
    <property type="project" value="InterPro"/>
</dbReference>
<comment type="similarity">
    <text evidence="2 7">Belongs to the FMO family.</text>
</comment>
<keyword evidence="3 7" id="KW-0285">Flavoprotein</keyword>
<keyword evidence="10" id="KW-1185">Reference proteome</keyword>
<evidence type="ECO:0000256" key="2">
    <source>
        <dbReference type="ARBA" id="ARBA00009183"/>
    </source>
</evidence>
<keyword evidence="8" id="KW-1133">Transmembrane helix</keyword>
<reference evidence="9 10" key="1">
    <citation type="journal article" date="2017" name="PLoS Biol.">
        <title>The sea cucumber genome provides insights into morphological evolution and visceral regeneration.</title>
        <authorList>
            <person name="Zhang X."/>
            <person name="Sun L."/>
            <person name="Yuan J."/>
            <person name="Sun Y."/>
            <person name="Gao Y."/>
            <person name="Zhang L."/>
            <person name="Li S."/>
            <person name="Dai H."/>
            <person name="Hamel J.F."/>
            <person name="Liu C."/>
            <person name="Yu Y."/>
            <person name="Liu S."/>
            <person name="Lin W."/>
            <person name="Guo K."/>
            <person name="Jin S."/>
            <person name="Xu P."/>
            <person name="Storey K.B."/>
            <person name="Huan P."/>
            <person name="Zhang T."/>
            <person name="Zhou Y."/>
            <person name="Zhang J."/>
            <person name="Lin C."/>
            <person name="Li X."/>
            <person name="Xing L."/>
            <person name="Huo D."/>
            <person name="Sun M."/>
            <person name="Wang L."/>
            <person name="Mercier A."/>
            <person name="Li F."/>
            <person name="Yang H."/>
            <person name="Xiang J."/>
        </authorList>
    </citation>
    <scope>NUCLEOTIDE SEQUENCE [LARGE SCALE GENOMIC DNA]</scope>
    <source>
        <strain evidence="9">Shaxun</strain>
        <tissue evidence="9">Muscle</tissue>
    </source>
</reference>
<feature type="transmembrane region" description="Helical" evidence="8">
    <location>
        <begin position="300"/>
        <end position="317"/>
    </location>
</feature>
<evidence type="ECO:0000313" key="9">
    <source>
        <dbReference type="EMBL" id="PIK37644.1"/>
    </source>
</evidence>
<accession>A0A2G8JPF1</accession>
<dbReference type="EC" id="1.-.-.-" evidence="7"/>
<gene>
    <name evidence="9" type="ORF">BSL78_25515</name>
</gene>
<evidence type="ECO:0000256" key="1">
    <source>
        <dbReference type="ARBA" id="ARBA00001974"/>
    </source>
</evidence>
<dbReference type="Proteomes" id="UP000230750">
    <property type="component" value="Unassembled WGS sequence"/>
</dbReference>
<comment type="cofactor">
    <cofactor evidence="1 7">
        <name>FAD</name>
        <dbReference type="ChEBI" id="CHEBI:57692"/>
    </cofactor>
</comment>
<dbReference type="Gene3D" id="3.50.50.60">
    <property type="entry name" value="FAD/NAD(P)-binding domain"/>
    <property type="match status" value="2"/>
</dbReference>
<evidence type="ECO:0000256" key="3">
    <source>
        <dbReference type="ARBA" id="ARBA00022630"/>
    </source>
</evidence>
<dbReference type="STRING" id="307972.A0A2G8JPF1"/>
<evidence type="ECO:0000256" key="5">
    <source>
        <dbReference type="ARBA" id="ARBA00022857"/>
    </source>
</evidence>
<evidence type="ECO:0000256" key="7">
    <source>
        <dbReference type="RuleBase" id="RU361177"/>
    </source>
</evidence>
<keyword evidence="8" id="KW-0472">Membrane</keyword>
<organism evidence="9 10">
    <name type="scientific">Stichopus japonicus</name>
    <name type="common">Sea cucumber</name>
    <dbReference type="NCBI Taxonomy" id="307972"/>
    <lineage>
        <taxon>Eukaryota</taxon>
        <taxon>Metazoa</taxon>
        <taxon>Echinodermata</taxon>
        <taxon>Eleutherozoa</taxon>
        <taxon>Echinozoa</taxon>
        <taxon>Holothuroidea</taxon>
        <taxon>Aspidochirotacea</taxon>
        <taxon>Aspidochirotida</taxon>
        <taxon>Stichopodidae</taxon>
        <taxon>Apostichopus</taxon>
    </lineage>
</organism>
<evidence type="ECO:0000256" key="6">
    <source>
        <dbReference type="ARBA" id="ARBA00023002"/>
    </source>
</evidence>
<dbReference type="GO" id="GO:0004499">
    <property type="term" value="F:N,N-dimethylaniline monooxygenase activity"/>
    <property type="evidence" value="ECO:0007669"/>
    <property type="project" value="InterPro"/>
</dbReference>
<feature type="transmembrane region" description="Helical" evidence="8">
    <location>
        <begin position="246"/>
        <end position="264"/>
    </location>
</feature>
<dbReference type="PANTHER" id="PTHR23023">
    <property type="entry name" value="DIMETHYLANILINE MONOOXYGENASE"/>
    <property type="match status" value="1"/>
</dbReference>
<dbReference type="GO" id="GO:0050660">
    <property type="term" value="F:flavin adenine dinucleotide binding"/>
    <property type="evidence" value="ECO:0007669"/>
    <property type="project" value="InterPro"/>
</dbReference>
<proteinExistence type="inferred from homology"/>
<dbReference type="InterPro" id="IPR000960">
    <property type="entry name" value="Flavin_mOase"/>
</dbReference>
<dbReference type="AlphaFoldDB" id="A0A2G8JPF1"/>
<evidence type="ECO:0000313" key="10">
    <source>
        <dbReference type="Proteomes" id="UP000230750"/>
    </source>
</evidence>
<dbReference type="EMBL" id="MRZV01001472">
    <property type="protein sequence ID" value="PIK37644.1"/>
    <property type="molecule type" value="Genomic_DNA"/>
</dbReference>